<name>A0A844XU06_9SPHN</name>
<dbReference type="RefSeq" id="WP_160728481.1">
    <property type="nucleotide sequence ID" value="NZ_WTYC01000006.1"/>
</dbReference>
<feature type="transmembrane region" description="Helical" evidence="2">
    <location>
        <begin position="120"/>
        <end position="139"/>
    </location>
</feature>
<organism evidence="4 5">
    <name type="scientific">Qipengyuania vulgaris</name>
    <dbReference type="NCBI Taxonomy" id="291985"/>
    <lineage>
        <taxon>Bacteria</taxon>
        <taxon>Pseudomonadati</taxon>
        <taxon>Pseudomonadota</taxon>
        <taxon>Alphaproteobacteria</taxon>
        <taxon>Sphingomonadales</taxon>
        <taxon>Erythrobacteraceae</taxon>
        <taxon>Qipengyuania</taxon>
    </lineage>
</organism>
<evidence type="ECO:0000313" key="4">
    <source>
        <dbReference type="EMBL" id="MXO48944.1"/>
    </source>
</evidence>
<reference evidence="4 5" key="1">
    <citation type="submission" date="2019-12" db="EMBL/GenBank/DDBJ databases">
        <title>Genomic-based taxomic classification of the family Erythrobacteraceae.</title>
        <authorList>
            <person name="Xu L."/>
        </authorList>
    </citation>
    <scope>NUCLEOTIDE SEQUENCE [LARGE SCALE GENOMIC DNA]</scope>
    <source>
        <strain evidence="4 5">DSM 17792</strain>
    </source>
</reference>
<protein>
    <submittedName>
        <fullName evidence="4">Sulfatase-like hydrolase/transferase</fullName>
    </submittedName>
</protein>
<gene>
    <name evidence="4" type="ORF">GRI69_11815</name>
</gene>
<keyword evidence="2" id="KW-1133">Transmembrane helix</keyword>
<sequence>MASLPVTGPAEDEKTGLLRPIARDEWRKFANCVLIWLVLANVVFASMWFFGAPPRRPEIIAAGALGLIVRNAPVWVRIVAFIGAMVYSVLGFVAGLFNLAITSLLHSLRFVLEINPSQSLEYIVGGCFLVGVCGIAIWRMRKPQGFSEIRLVLLAIVITLALAKFDGLMGHGMRGHYMRAADFETPFVSASHLSGFDATVAPKRHRMLIMVESLGAPVGNKDMERLLFARFHSPAVTNRYELSTGETTYYNSTTAGEIRELCGRWGDYYDVMEGVDRGCLPAKLAEADYETRAYHSFTGAFFDRAKWYPNIGFQKSSFAEELFERGARECGGVFPGVCDRDVPALLAKDIKAAQKPQFIYWLTVNSHLPVPPGMNLDVDRCERISSSLAENYPMICRQFALWDQMDSAIIEEITAGDFPETDILIVGDHMPPYFDRHHRSQFAPDRVPWLLLKWKGESPKTPDTTEIVKTGDRDDGAAG</sequence>
<evidence type="ECO:0000256" key="1">
    <source>
        <dbReference type="SAM" id="MobiDB-lite"/>
    </source>
</evidence>
<keyword evidence="2" id="KW-0812">Transmembrane</keyword>
<feature type="transmembrane region" description="Helical" evidence="2">
    <location>
        <begin position="74"/>
        <end position="99"/>
    </location>
</feature>
<evidence type="ECO:0000313" key="5">
    <source>
        <dbReference type="Proteomes" id="UP000448199"/>
    </source>
</evidence>
<comment type="caution">
    <text evidence="4">The sequence shown here is derived from an EMBL/GenBank/DDBJ whole genome shotgun (WGS) entry which is preliminary data.</text>
</comment>
<proteinExistence type="predicted"/>
<dbReference type="InterPro" id="IPR000917">
    <property type="entry name" value="Sulfatase_N"/>
</dbReference>
<feature type="transmembrane region" description="Helical" evidence="2">
    <location>
        <begin position="29"/>
        <end position="50"/>
    </location>
</feature>
<dbReference type="GO" id="GO:0016740">
    <property type="term" value="F:transferase activity"/>
    <property type="evidence" value="ECO:0007669"/>
    <property type="project" value="UniProtKB-KW"/>
</dbReference>
<dbReference type="InterPro" id="IPR017850">
    <property type="entry name" value="Alkaline_phosphatase_core_sf"/>
</dbReference>
<dbReference type="Pfam" id="PF00884">
    <property type="entry name" value="Sulfatase"/>
    <property type="match status" value="1"/>
</dbReference>
<feature type="transmembrane region" description="Helical" evidence="2">
    <location>
        <begin position="151"/>
        <end position="169"/>
    </location>
</feature>
<dbReference type="GO" id="GO:0016787">
    <property type="term" value="F:hydrolase activity"/>
    <property type="evidence" value="ECO:0007669"/>
    <property type="project" value="UniProtKB-KW"/>
</dbReference>
<keyword evidence="5" id="KW-1185">Reference proteome</keyword>
<dbReference type="Proteomes" id="UP000448199">
    <property type="component" value="Unassembled WGS sequence"/>
</dbReference>
<accession>A0A844XU06</accession>
<keyword evidence="4" id="KW-0378">Hydrolase</keyword>
<keyword evidence="2" id="KW-0472">Membrane</keyword>
<keyword evidence="4" id="KW-0808">Transferase</keyword>
<dbReference type="Gene3D" id="3.40.720.10">
    <property type="entry name" value="Alkaline Phosphatase, subunit A"/>
    <property type="match status" value="1"/>
</dbReference>
<feature type="domain" description="Sulfatase N-terminal" evidence="3">
    <location>
        <begin position="225"/>
        <end position="440"/>
    </location>
</feature>
<dbReference type="SUPFAM" id="SSF53649">
    <property type="entry name" value="Alkaline phosphatase-like"/>
    <property type="match status" value="1"/>
</dbReference>
<feature type="compositionally biased region" description="Basic and acidic residues" evidence="1">
    <location>
        <begin position="469"/>
        <end position="479"/>
    </location>
</feature>
<dbReference type="AlphaFoldDB" id="A0A844XU06"/>
<feature type="region of interest" description="Disordered" evidence="1">
    <location>
        <begin position="458"/>
        <end position="479"/>
    </location>
</feature>
<dbReference type="EMBL" id="WTYC01000006">
    <property type="protein sequence ID" value="MXO48944.1"/>
    <property type="molecule type" value="Genomic_DNA"/>
</dbReference>
<dbReference type="OrthoDB" id="5363296at2"/>
<evidence type="ECO:0000259" key="3">
    <source>
        <dbReference type="Pfam" id="PF00884"/>
    </source>
</evidence>
<evidence type="ECO:0000256" key="2">
    <source>
        <dbReference type="SAM" id="Phobius"/>
    </source>
</evidence>